<dbReference type="InterPro" id="IPR054564">
    <property type="entry name" value="Gp18_domIII_N"/>
</dbReference>
<dbReference type="Gene3D" id="3.40.50.11790">
    <property type="match status" value="1"/>
</dbReference>
<dbReference type="Gene3D" id="2.60.40.4290">
    <property type="match status" value="1"/>
</dbReference>
<evidence type="ECO:0000259" key="5">
    <source>
        <dbReference type="Pfam" id="PF22671"/>
    </source>
</evidence>
<dbReference type="Pfam" id="PF17482">
    <property type="entry name" value="Phage_sheath_1C"/>
    <property type="match status" value="1"/>
</dbReference>
<evidence type="ECO:0000259" key="2">
    <source>
        <dbReference type="Pfam" id="PF04984"/>
    </source>
</evidence>
<reference evidence="6 7" key="1">
    <citation type="journal article" date="2019" name="Nat. Med.">
        <title>A library of human gut bacterial isolates paired with longitudinal multiomics data enables mechanistic microbiome research.</title>
        <authorList>
            <person name="Poyet M."/>
            <person name="Groussin M."/>
            <person name="Gibbons S.M."/>
            <person name="Avila-Pacheco J."/>
            <person name="Jiang X."/>
            <person name="Kearney S.M."/>
            <person name="Perrotta A.R."/>
            <person name="Berdy B."/>
            <person name="Zhao S."/>
            <person name="Lieberman T.D."/>
            <person name="Swanson P.K."/>
            <person name="Smith M."/>
            <person name="Roesemann S."/>
            <person name="Alexander J.E."/>
            <person name="Rich S.A."/>
            <person name="Livny J."/>
            <person name="Vlamakis H."/>
            <person name="Clish C."/>
            <person name="Bullock K."/>
            <person name="Deik A."/>
            <person name="Scott J."/>
            <person name="Pierce K.A."/>
            <person name="Xavier R.J."/>
            <person name="Alm E.J."/>
        </authorList>
    </citation>
    <scope>NUCLEOTIDE SEQUENCE [LARGE SCALE GENOMIC DNA]</scope>
    <source>
        <strain evidence="6 7">BIOML-A2</strain>
    </source>
</reference>
<feature type="domain" description="Tail sheath protein subtilisin-like" evidence="2">
    <location>
        <begin position="186"/>
        <end position="332"/>
    </location>
</feature>
<organism evidence="6 7">
    <name type="scientific">Flavonifractor plautii</name>
    <name type="common">Fusobacterium plautii</name>
    <dbReference type="NCBI Taxonomy" id="292800"/>
    <lineage>
        <taxon>Bacteria</taxon>
        <taxon>Bacillati</taxon>
        <taxon>Bacillota</taxon>
        <taxon>Clostridia</taxon>
        <taxon>Eubacteriales</taxon>
        <taxon>Oscillospiraceae</taxon>
        <taxon>Flavonifractor</taxon>
    </lineage>
</organism>
<evidence type="ECO:0000256" key="1">
    <source>
        <dbReference type="ARBA" id="ARBA00008005"/>
    </source>
</evidence>
<feature type="domain" description="Phage tail sheath protein-like beta-sandwich" evidence="3">
    <location>
        <begin position="102"/>
        <end position="182"/>
    </location>
</feature>
<feature type="domain" description="Tail sheath protein Gp18-like" evidence="5">
    <location>
        <begin position="35"/>
        <end position="95"/>
    </location>
</feature>
<protein>
    <submittedName>
        <fullName evidence="6">Phage tail protein</fullName>
    </submittedName>
</protein>
<evidence type="ECO:0000313" key="6">
    <source>
        <dbReference type="EMBL" id="MSB21441.1"/>
    </source>
</evidence>
<dbReference type="Gene3D" id="3.30.1490.360">
    <property type="match status" value="1"/>
</dbReference>
<sequence>MALGGGTWQTQNKVLPGYYVNFSSVPRASATLSDRGYAAAPFELNWGPEEQVFPVTSGDMQKNSKTIFGYGYTDPALLPLREIFTHATTVYCYRLGKGAVKATNDLATAKYGGTRGNDIAITVAANVDEGSLWDVSTLVDGAVVDMQTVSKAADLVGNDWVDFKASGTLEATAGKPLEGGENVSSINGESHQAFLDKIEPYSYNVLCCPTADPTTIKLYQQFTSRLRDEVGSKFQLVAWQPTTADYEGIIGVWNKVTHSSIADVPEHLLVYWLAGAEAGCAVNKSLTNFKYDGELTIDTNYTQAELEAALKAGKLLIHNVNGDPRILDDINTLLTLSDTKGEIFQSNQTMRVCDQIANDTAVLFATKYLGTVPNDASGRSSLWGDITKLIQDLNTIRAVQDFDPEIVTCEQGDAKNAVLCTVDGLNIVNAMAKLYMSVIIQ</sequence>
<evidence type="ECO:0000313" key="7">
    <source>
        <dbReference type="Proteomes" id="UP000434475"/>
    </source>
</evidence>
<proteinExistence type="inferred from homology"/>
<dbReference type="InterPro" id="IPR035326">
    <property type="entry name" value="Beta_sandwich_Seath"/>
</dbReference>
<comment type="similarity">
    <text evidence="1">Belongs to the myoviridae tail sheath protein family.</text>
</comment>
<dbReference type="Pfam" id="PF04984">
    <property type="entry name" value="Phage_sheath_1"/>
    <property type="match status" value="1"/>
</dbReference>
<dbReference type="InterPro" id="IPR020287">
    <property type="entry name" value="Tail_sheath_C"/>
</dbReference>
<feature type="domain" description="Tail sheath protein C-terminal" evidence="4">
    <location>
        <begin position="340"/>
        <end position="440"/>
    </location>
</feature>
<accession>A0A6I2R5K4</accession>
<gene>
    <name evidence="6" type="ORF">GKE97_18255</name>
</gene>
<comment type="caution">
    <text evidence="6">The sequence shown here is derived from an EMBL/GenBank/DDBJ whole genome shotgun (WGS) entry which is preliminary data.</text>
</comment>
<dbReference type="Gene3D" id="3.30.1370.220">
    <property type="match status" value="1"/>
</dbReference>
<dbReference type="Pfam" id="PF17481">
    <property type="entry name" value="Phage_sheath_domII"/>
    <property type="match status" value="1"/>
</dbReference>
<dbReference type="Pfam" id="PF22671">
    <property type="entry name" value="Gp18_domIII_N"/>
    <property type="match status" value="1"/>
</dbReference>
<dbReference type="RefSeq" id="WP_172697969.1">
    <property type="nucleotide sequence ID" value="NZ_WKPR01000022.1"/>
</dbReference>
<dbReference type="AlphaFoldDB" id="A0A6I2R5K4"/>
<dbReference type="InterPro" id="IPR035089">
    <property type="entry name" value="Phage_sheath_subtilisin"/>
</dbReference>
<evidence type="ECO:0000259" key="3">
    <source>
        <dbReference type="Pfam" id="PF17481"/>
    </source>
</evidence>
<dbReference type="Proteomes" id="UP000434475">
    <property type="component" value="Unassembled WGS sequence"/>
</dbReference>
<dbReference type="Gene3D" id="3.30.360.90">
    <property type="match status" value="1"/>
</dbReference>
<dbReference type="EMBL" id="WKPR01000022">
    <property type="protein sequence ID" value="MSB21441.1"/>
    <property type="molecule type" value="Genomic_DNA"/>
</dbReference>
<name>A0A6I2R5K4_FLAPL</name>
<evidence type="ECO:0000259" key="4">
    <source>
        <dbReference type="Pfam" id="PF17482"/>
    </source>
</evidence>